<reference evidence="2 3" key="1">
    <citation type="journal article" date="2014" name="Proc. Natl. Acad. Sci. U.S.A.">
        <title>Trajectory and genomic determinants of fungal-pathogen speciation and host adaptation.</title>
        <authorList>
            <person name="Hu X."/>
            <person name="Xiao G."/>
            <person name="Zheng P."/>
            <person name="Shang Y."/>
            <person name="Su Y."/>
            <person name="Zhang X."/>
            <person name="Liu X."/>
            <person name="Zhan S."/>
            <person name="St Leger R.J."/>
            <person name="Wang C."/>
        </authorList>
    </citation>
    <scope>NUCLEOTIDE SEQUENCE [LARGE SCALE GENOMIC DNA]</scope>
    <source>
        <strain evidence="2 3">ARSEF 1941</strain>
    </source>
</reference>
<dbReference type="OrthoDB" id="2219495at2759"/>
<dbReference type="GeneID" id="63741407"/>
<organism evidence="2 3">
    <name type="scientific">Metarhizium album (strain ARSEF 1941)</name>
    <dbReference type="NCBI Taxonomy" id="1081103"/>
    <lineage>
        <taxon>Eukaryota</taxon>
        <taxon>Fungi</taxon>
        <taxon>Dikarya</taxon>
        <taxon>Ascomycota</taxon>
        <taxon>Pezizomycotina</taxon>
        <taxon>Sordariomycetes</taxon>
        <taxon>Hypocreomycetidae</taxon>
        <taxon>Hypocreales</taxon>
        <taxon>Clavicipitaceae</taxon>
        <taxon>Metarhizium</taxon>
    </lineage>
</organism>
<evidence type="ECO:0000313" key="3">
    <source>
        <dbReference type="Proteomes" id="UP000030816"/>
    </source>
</evidence>
<feature type="region of interest" description="Disordered" evidence="1">
    <location>
        <begin position="1"/>
        <end position="41"/>
    </location>
</feature>
<dbReference type="EMBL" id="AZHE01000025">
    <property type="protein sequence ID" value="KHN95241.1"/>
    <property type="molecule type" value="Genomic_DNA"/>
</dbReference>
<dbReference type="SUPFAM" id="SSF51905">
    <property type="entry name" value="FAD/NAD(P)-binding domain"/>
    <property type="match status" value="1"/>
</dbReference>
<evidence type="ECO:0000256" key="1">
    <source>
        <dbReference type="SAM" id="MobiDB-lite"/>
    </source>
</evidence>
<gene>
    <name evidence="2" type="ORF">MAM_06952</name>
</gene>
<dbReference type="Proteomes" id="UP000030816">
    <property type="component" value="Unassembled WGS sequence"/>
</dbReference>
<dbReference type="HOGENOM" id="CLU_2073694_0_0_1"/>
<accession>A0A0B2WGY8</accession>
<feature type="compositionally biased region" description="Basic and acidic residues" evidence="1">
    <location>
        <begin position="1"/>
        <end position="11"/>
    </location>
</feature>
<name>A0A0B2WGY8_METAS</name>
<sequence>MQFQALDREATNKQSSVSPPRLASSPVHSSAPTRSRPREMAKSDPVVIVAAGAFGLSAALHLTRAGYTDVTVLDKAEAVPPPRYSAANDLNKFVMAEYEDGFYRDLALETPETRRSQR</sequence>
<proteinExistence type="predicted"/>
<evidence type="ECO:0000313" key="2">
    <source>
        <dbReference type="EMBL" id="KHN95241.1"/>
    </source>
</evidence>
<dbReference type="AlphaFoldDB" id="A0A0B2WGY8"/>
<keyword evidence="3" id="KW-1185">Reference proteome</keyword>
<dbReference type="Gene3D" id="3.50.50.60">
    <property type="entry name" value="FAD/NAD(P)-binding domain"/>
    <property type="match status" value="1"/>
</dbReference>
<comment type="caution">
    <text evidence="2">The sequence shown here is derived from an EMBL/GenBank/DDBJ whole genome shotgun (WGS) entry which is preliminary data.</text>
</comment>
<dbReference type="STRING" id="1081103.A0A0B2WGY8"/>
<dbReference type="RefSeq" id="XP_040676307.1">
    <property type="nucleotide sequence ID" value="XM_040825750.1"/>
</dbReference>
<dbReference type="InterPro" id="IPR036188">
    <property type="entry name" value="FAD/NAD-bd_sf"/>
</dbReference>
<protein>
    <submittedName>
        <fullName evidence="2">FAD dependent oxidoreductase</fullName>
    </submittedName>
</protein>